<dbReference type="EMBL" id="UYRR01000951">
    <property type="protein sequence ID" value="VDK18347.1"/>
    <property type="molecule type" value="Genomic_DNA"/>
</dbReference>
<evidence type="ECO:0000313" key="3">
    <source>
        <dbReference type="WBParaSite" id="ASIM_0000114501-mRNA-1"/>
    </source>
</evidence>
<reference evidence="3" key="1">
    <citation type="submission" date="2017-02" db="UniProtKB">
        <authorList>
            <consortium name="WormBaseParasite"/>
        </authorList>
    </citation>
    <scope>IDENTIFICATION</scope>
</reference>
<gene>
    <name evidence="1" type="ORF">ASIM_LOCUS1035</name>
</gene>
<organism evidence="3">
    <name type="scientific">Anisakis simplex</name>
    <name type="common">Herring worm</name>
    <dbReference type="NCBI Taxonomy" id="6269"/>
    <lineage>
        <taxon>Eukaryota</taxon>
        <taxon>Metazoa</taxon>
        <taxon>Ecdysozoa</taxon>
        <taxon>Nematoda</taxon>
        <taxon>Chromadorea</taxon>
        <taxon>Rhabditida</taxon>
        <taxon>Spirurina</taxon>
        <taxon>Ascaridomorpha</taxon>
        <taxon>Ascaridoidea</taxon>
        <taxon>Anisakidae</taxon>
        <taxon>Anisakis</taxon>
        <taxon>Anisakis simplex complex</taxon>
    </lineage>
</organism>
<dbReference type="Proteomes" id="UP000267096">
    <property type="component" value="Unassembled WGS sequence"/>
</dbReference>
<name>A0A0M3J0V1_ANISI</name>
<proteinExistence type="predicted"/>
<dbReference type="WBParaSite" id="ASIM_0000114501-mRNA-1">
    <property type="protein sequence ID" value="ASIM_0000114501-mRNA-1"/>
    <property type="gene ID" value="ASIM_0000114501"/>
</dbReference>
<protein>
    <submittedName>
        <fullName evidence="3">PX domain-containing protein</fullName>
    </submittedName>
</protein>
<sequence length="164" mass="19074">MIIRSFQQANFPSHPATVVDVELKIPGSLQDRTFAIDILYEGSLDARYCEDAERFVEIHRFLLPARKNFYFKSFKRRDISIIDEYESIVGRAIRIICLDCHFRSEKNGGCSLIGRSEDDVYVEQDEIQPNNLPYFPMELPPGAKLLVRDLYQNSDWSRNSANYN</sequence>
<dbReference type="OrthoDB" id="5834377at2759"/>
<evidence type="ECO:0000313" key="1">
    <source>
        <dbReference type="EMBL" id="VDK18347.1"/>
    </source>
</evidence>
<reference evidence="1 2" key="2">
    <citation type="submission" date="2018-11" db="EMBL/GenBank/DDBJ databases">
        <authorList>
            <consortium name="Pathogen Informatics"/>
        </authorList>
    </citation>
    <scope>NUCLEOTIDE SEQUENCE [LARGE SCALE GENOMIC DNA]</scope>
</reference>
<evidence type="ECO:0000313" key="2">
    <source>
        <dbReference type="Proteomes" id="UP000267096"/>
    </source>
</evidence>
<keyword evidence="2" id="KW-1185">Reference proteome</keyword>
<accession>A0A0M3J0V1</accession>
<dbReference type="AlphaFoldDB" id="A0A0M3J0V1"/>